<protein>
    <submittedName>
        <fullName evidence="1">Uncharacterized protein</fullName>
    </submittedName>
</protein>
<name>A0AAE0ZIQ6_9GAST</name>
<organism evidence="1 2">
    <name type="scientific">Elysia crispata</name>
    <name type="common">lettuce slug</name>
    <dbReference type="NCBI Taxonomy" id="231223"/>
    <lineage>
        <taxon>Eukaryota</taxon>
        <taxon>Metazoa</taxon>
        <taxon>Spiralia</taxon>
        <taxon>Lophotrochozoa</taxon>
        <taxon>Mollusca</taxon>
        <taxon>Gastropoda</taxon>
        <taxon>Heterobranchia</taxon>
        <taxon>Euthyneura</taxon>
        <taxon>Panpulmonata</taxon>
        <taxon>Sacoglossa</taxon>
        <taxon>Placobranchoidea</taxon>
        <taxon>Plakobranchidae</taxon>
        <taxon>Elysia</taxon>
    </lineage>
</organism>
<reference evidence="1" key="1">
    <citation type="journal article" date="2023" name="G3 (Bethesda)">
        <title>A reference genome for the long-term kleptoplast-retaining sea slug Elysia crispata morphotype clarki.</title>
        <authorList>
            <person name="Eastman K.E."/>
            <person name="Pendleton A.L."/>
            <person name="Shaikh M.A."/>
            <person name="Suttiyut T."/>
            <person name="Ogas R."/>
            <person name="Tomko P."/>
            <person name="Gavelis G."/>
            <person name="Widhalm J.R."/>
            <person name="Wisecaver J.H."/>
        </authorList>
    </citation>
    <scope>NUCLEOTIDE SEQUENCE</scope>
    <source>
        <strain evidence="1">ECLA1</strain>
    </source>
</reference>
<evidence type="ECO:0000313" key="1">
    <source>
        <dbReference type="EMBL" id="KAK3769496.1"/>
    </source>
</evidence>
<dbReference type="EMBL" id="JAWDGP010003917">
    <property type="protein sequence ID" value="KAK3769496.1"/>
    <property type="molecule type" value="Genomic_DNA"/>
</dbReference>
<gene>
    <name evidence="1" type="ORF">RRG08_027065</name>
</gene>
<sequence>MGKRVSFGACSLGNGVDGKRKKSNCQAFRLARFPLGQGILSLYNFPLWIRYSQTPSFLVNISGGAQQKAS</sequence>
<comment type="caution">
    <text evidence="1">The sequence shown here is derived from an EMBL/GenBank/DDBJ whole genome shotgun (WGS) entry which is preliminary data.</text>
</comment>
<dbReference type="Proteomes" id="UP001283361">
    <property type="component" value="Unassembled WGS sequence"/>
</dbReference>
<accession>A0AAE0ZIQ6</accession>
<dbReference type="AlphaFoldDB" id="A0AAE0ZIQ6"/>
<evidence type="ECO:0000313" key="2">
    <source>
        <dbReference type="Proteomes" id="UP001283361"/>
    </source>
</evidence>
<keyword evidence="2" id="KW-1185">Reference proteome</keyword>
<proteinExistence type="predicted"/>